<reference evidence="11" key="1">
    <citation type="journal article" date="2020" name="Stud. Mycol.">
        <title>101 Dothideomycetes genomes: a test case for predicting lifestyles and emergence of pathogens.</title>
        <authorList>
            <person name="Haridas S."/>
            <person name="Albert R."/>
            <person name="Binder M."/>
            <person name="Bloem J."/>
            <person name="Labutti K."/>
            <person name="Salamov A."/>
            <person name="Andreopoulos B."/>
            <person name="Baker S."/>
            <person name="Barry K."/>
            <person name="Bills G."/>
            <person name="Bluhm B."/>
            <person name="Cannon C."/>
            <person name="Castanera R."/>
            <person name="Culley D."/>
            <person name="Daum C."/>
            <person name="Ezra D."/>
            <person name="Gonzalez J."/>
            <person name="Henrissat B."/>
            <person name="Kuo A."/>
            <person name="Liang C."/>
            <person name="Lipzen A."/>
            <person name="Lutzoni F."/>
            <person name="Magnuson J."/>
            <person name="Mondo S."/>
            <person name="Nolan M."/>
            <person name="Ohm R."/>
            <person name="Pangilinan J."/>
            <person name="Park H.-J."/>
            <person name="Ramirez L."/>
            <person name="Alfaro M."/>
            <person name="Sun H."/>
            <person name="Tritt A."/>
            <person name="Yoshinaga Y."/>
            <person name="Zwiers L.-H."/>
            <person name="Turgeon B."/>
            <person name="Goodwin S."/>
            <person name="Spatafora J."/>
            <person name="Crous P."/>
            <person name="Grigoriev I."/>
        </authorList>
    </citation>
    <scope>NUCLEOTIDE SEQUENCE</scope>
    <source>
        <strain evidence="11">Tuck. ex Michener</strain>
    </source>
</reference>
<keyword evidence="5 9" id="KW-0808">Transferase</keyword>
<evidence type="ECO:0000313" key="12">
    <source>
        <dbReference type="Proteomes" id="UP000800092"/>
    </source>
</evidence>
<feature type="compositionally biased region" description="Polar residues" evidence="10">
    <location>
        <begin position="82"/>
        <end position="93"/>
    </location>
</feature>
<dbReference type="GO" id="GO:0005730">
    <property type="term" value="C:nucleolus"/>
    <property type="evidence" value="ECO:0007669"/>
    <property type="project" value="UniProtKB-SubCell"/>
</dbReference>
<protein>
    <recommendedName>
        <fullName evidence="8 9">Ribosomal RNA-processing protein 8</fullName>
        <ecNumber evidence="9">2.1.1.-</ecNumber>
    </recommendedName>
</protein>
<keyword evidence="3 9" id="KW-0698">rRNA processing</keyword>
<feature type="region of interest" description="Disordered" evidence="10">
    <location>
        <begin position="470"/>
        <end position="494"/>
    </location>
</feature>
<evidence type="ECO:0000256" key="5">
    <source>
        <dbReference type="ARBA" id="ARBA00022679"/>
    </source>
</evidence>
<feature type="region of interest" description="Disordered" evidence="10">
    <location>
        <begin position="235"/>
        <end position="281"/>
    </location>
</feature>
<dbReference type="Pfam" id="PF05148">
    <property type="entry name" value="Methyltransf_8"/>
    <property type="match status" value="1"/>
</dbReference>
<comment type="function">
    <text evidence="9">S-adenosyl-L-methionine-dependent methyltransferase that specifically methylates the N(1) position of adenine in helix 25.1 in 25S rRNA. Required both for ribosomal 40S and 60S subunits biogenesis. Required for efficient pre-rRNA cleavage at site A2.</text>
</comment>
<accession>A0A6A6HHX1</accession>
<dbReference type="SUPFAM" id="SSF53335">
    <property type="entry name" value="S-adenosyl-L-methionine-dependent methyltransferases"/>
    <property type="match status" value="1"/>
</dbReference>
<dbReference type="InterPro" id="IPR007823">
    <property type="entry name" value="RRP8"/>
</dbReference>
<dbReference type="GO" id="GO:0042273">
    <property type="term" value="P:ribosomal large subunit biogenesis"/>
    <property type="evidence" value="ECO:0007669"/>
    <property type="project" value="TreeGrafter"/>
</dbReference>
<evidence type="ECO:0000256" key="3">
    <source>
        <dbReference type="ARBA" id="ARBA00022552"/>
    </source>
</evidence>
<feature type="region of interest" description="Disordered" evidence="10">
    <location>
        <begin position="386"/>
        <end position="408"/>
    </location>
</feature>
<evidence type="ECO:0000313" key="11">
    <source>
        <dbReference type="EMBL" id="KAF2237060.1"/>
    </source>
</evidence>
<dbReference type="Gene3D" id="3.40.50.150">
    <property type="entry name" value="Vaccinia Virus protein VP39"/>
    <property type="match status" value="1"/>
</dbReference>
<feature type="compositionally biased region" description="Low complexity" evidence="10">
    <location>
        <begin position="94"/>
        <end position="114"/>
    </location>
</feature>
<evidence type="ECO:0000256" key="10">
    <source>
        <dbReference type="SAM" id="MobiDB-lite"/>
    </source>
</evidence>
<evidence type="ECO:0000256" key="8">
    <source>
        <dbReference type="ARBA" id="ARBA00076672"/>
    </source>
</evidence>
<evidence type="ECO:0000256" key="1">
    <source>
        <dbReference type="ARBA" id="ARBA00004604"/>
    </source>
</evidence>
<feature type="compositionally biased region" description="Basic and acidic residues" evidence="10">
    <location>
        <begin position="472"/>
        <end position="488"/>
    </location>
</feature>
<comment type="similarity">
    <text evidence="2 9">Belongs to the methyltransferase superfamily. RRP8 family.</text>
</comment>
<comment type="subcellular location">
    <subcellularLocation>
        <location evidence="1 9">Nucleus</location>
        <location evidence="1 9">Nucleolus</location>
    </subcellularLocation>
</comment>
<feature type="compositionally biased region" description="Basic residues" evidence="10">
    <location>
        <begin position="244"/>
        <end position="263"/>
    </location>
</feature>
<dbReference type="Proteomes" id="UP000800092">
    <property type="component" value="Unassembled WGS sequence"/>
</dbReference>
<feature type="compositionally biased region" description="Basic and acidic residues" evidence="10">
    <location>
        <begin position="53"/>
        <end position="75"/>
    </location>
</feature>
<feature type="compositionally biased region" description="Polar residues" evidence="10">
    <location>
        <begin position="151"/>
        <end position="166"/>
    </location>
</feature>
<dbReference type="FunFam" id="1.10.10.2150:FF:000001">
    <property type="entry name" value="Ribosomal RNA-processing protein 8"/>
    <property type="match status" value="1"/>
</dbReference>
<keyword evidence="6 9" id="KW-0949">S-adenosyl-L-methionine</keyword>
<evidence type="ECO:0000256" key="7">
    <source>
        <dbReference type="ARBA" id="ARBA00023242"/>
    </source>
</evidence>
<dbReference type="PANTHER" id="PTHR12787">
    <property type="entry name" value="RIBOSOMAL RNA-PROCESSING PROTEIN 8"/>
    <property type="match status" value="1"/>
</dbReference>
<dbReference type="GO" id="GO:0016433">
    <property type="term" value="F:rRNA (adenine) methyltransferase activity"/>
    <property type="evidence" value="ECO:0007669"/>
    <property type="project" value="TreeGrafter"/>
</dbReference>
<dbReference type="OrthoDB" id="10258825at2759"/>
<dbReference type="PANTHER" id="PTHR12787:SF0">
    <property type="entry name" value="RIBOSOMAL RNA-PROCESSING PROTEIN 8"/>
    <property type="match status" value="1"/>
</dbReference>
<sequence length="522" mass="58050">MFAVPGWSVDAANLKQQTEPVKDARGDKKPKKRKRGSNGPVVTSENVGNLWEQHFEGKDPKNKQANNGKRDNKERKEKKKQGTNGSEQNANMAIQTPGSQSTSSTTIPTETGSSLPAKRAGKKSQKHRRPSADVEHVLNSPASLPKKHESTLTIPVSLPPSNKLTPLQNSMRQKLASARFRHLNETLYTKPSSHSLDLFSKSPEMFEEYHKGFRQQVAIWPENPVDTFVKTIQERGSIGLPTTSKRKKHTKPPSSHPRNRHNGQLHPSTEPPPGTPPLPRTNGFCSLADLGCGDGALASTLQPLVGPLHLGISSFDLQASSPLIQRADLAALPLPRNSVDVGIFCLALMGTNWLEFIDEAWRVLRWKGELWVAEIKSRFGRVEKRRQERGEGIGREEEGVKREEESAERELAVEVDGVAKPVETDVSEFVEVLKRRGFVLREGEGVRAVDLSNKMFVRMEFVKGATPIRGKNVPEREEGKEGGGETRTFKNKSKRKFLGDTEEEVDAEVEANVLKPCVYKLR</sequence>
<keyword evidence="12" id="KW-1185">Reference proteome</keyword>
<name>A0A6A6HHX1_VIRVR</name>
<organism evidence="11 12">
    <name type="scientific">Viridothelium virens</name>
    <name type="common">Speckled blister lichen</name>
    <name type="synonym">Trypethelium virens</name>
    <dbReference type="NCBI Taxonomy" id="1048519"/>
    <lineage>
        <taxon>Eukaryota</taxon>
        <taxon>Fungi</taxon>
        <taxon>Dikarya</taxon>
        <taxon>Ascomycota</taxon>
        <taxon>Pezizomycotina</taxon>
        <taxon>Dothideomycetes</taxon>
        <taxon>Dothideomycetes incertae sedis</taxon>
        <taxon>Trypetheliales</taxon>
        <taxon>Trypetheliaceae</taxon>
        <taxon>Viridothelium</taxon>
    </lineage>
</organism>
<dbReference type="AlphaFoldDB" id="A0A6A6HHX1"/>
<dbReference type="Gene3D" id="1.10.10.2150">
    <property type="entry name" value="Ribosomal RNA-processing protein 8, N-terminal domain"/>
    <property type="match status" value="1"/>
</dbReference>
<dbReference type="EC" id="2.1.1.-" evidence="9"/>
<dbReference type="EMBL" id="ML991782">
    <property type="protein sequence ID" value="KAF2237060.1"/>
    <property type="molecule type" value="Genomic_DNA"/>
</dbReference>
<feature type="compositionally biased region" description="Basic residues" evidence="10">
    <location>
        <begin position="119"/>
        <end position="129"/>
    </location>
</feature>
<feature type="region of interest" description="Disordered" evidence="10">
    <location>
        <begin position="1"/>
        <end position="166"/>
    </location>
</feature>
<feature type="compositionally biased region" description="Pro residues" evidence="10">
    <location>
        <begin position="269"/>
        <end position="279"/>
    </location>
</feature>
<keyword evidence="4 9" id="KW-0489">Methyltransferase</keyword>
<keyword evidence="7 9" id="KW-0539">Nucleus</keyword>
<evidence type="ECO:0000256" key="6">
    <source>
        <dbReference type="ARBA" id="ARBA00022691"/>
    </source>
</evidence>
<dbReference type="InterPro" id="IPR029063">
    <property type="entry name" value="SAM-dependent_MTases_sf"/>
</dbReference>
<evidence type="ECO:0000256" key="2">
    <source>
        <dbReference type="ARBA" id="ARBA00006301"/>
    </source>
</evidence>
<gene>
    <name evidence="11" type="ORF">EV356DRAFT_42580</name>
</gene>
<evidence type="ECO:0000256" key="9">
    <source>
        <dbReference type="RuleBase" id="RU365074"/>
    </source>
</evidence>
<evidence type="ECO:0000256" key="4">
    <source>
        <dbReference type="ARBA" id="ARBA00022603"/>
    </source>
</evidence>
<dbReference type="CDD" id="cd02440">
    <property type="entry name" value="AdoMet_MTases"/>
    <property type="match status" value="1"/>
</dbReference>
<proteinExistence type="inferred from homology"/>
<dbReference type="InterPro" id="IPR042036">
    <property type="entry name" value="RRP8_N"/>
</dbReference>